<keyword evidence="2" id="KW-1185">Reference proteome</keyword>
<evidence type="ECO:0008006" key="3">
    <source>
        <dbReference type="Google" id="ProtNLM"/>
    </source>
</evidence>
<protein>
    <recommendedName>
        <fullName evidence="3">GIY-YIG domain-containing protein</fullName>
    </recommendedName>
</protein>
<dbReference type="PANTHER" id="PTHR21301">
    <property type="entry name" value="REVERSE TRANSCRIPTASE"/>
    <property type="match status" value="1"/>
</dbReference>
<dbReference type="EMBL" id="DF144841">
    <property type="protein sequence ID" value="GAA57554.1"/>
    <property type="molecule type" value="Genomic_DNA"/>
</dbReference>
<organism evidence="1 2">
    <name type="scientific">Clonorchis sinensis</name>
    <name type="common">Chinese liver fluke</name>
    <dbReference type="NCBI Taxonomy" id="79923"/>
    <lineage>
        <taxon>Eukaryota</taxon>
        <taxon>Metazoa</taxon>
        <taxon>Spiralia</taxon>
        <taxon>Lophotrochozoa</taxon>
        <taxon>Platyhelminthes</taxon>
        <taxon>Trematoda</taxon>
        <taxon>Digenea</taxon>
        <taxon>Opisthorchiida</taxon>
        <taxon>Opisthorchiata</taxon>
        <taxon>Opisthorchiidae</taxon>
        <taxon>Clonorchis</taxon>
    </lineage>
</organism>
<dbReference type="AlphaFoldDB" id="G7YX74"/>
<dbReference type="Gene3D" id="3.40.1440.10">
    <property type="entry name" value="GIY-YIG endonuclease"/>
    <property type="match status" value="1"/>
</dbReference>
<proteinExistence type="predicted"/>
<name>G7YX74_CLOSI</name>
<reference evidence="1" key="1">
    <citation type="journal article" date="2011" name="Genome Biol.">
        <title>The draft genome of the carcinogenic human liver fluke Clonorchis sinensis.</title>
        <authorList>
            <person name="Wang X."/>
            <person name="Chen W."/>
            <person name="Huang Y."/>
            <person name="Sun J."/>
            <person name="Men J."/>
            <person name="Liu H."/>
            <person name="Luo F."/>
            <person name="Guo L."/>
            <person name="Lv X."/>
            <person name="Deng C."/>
            <person name="Zhou C."/>
            <person name="Fan Y."/>
            <person name="Li X."/>
            <person name="Huang L."/>
            <person name="Hu Y."/>
            <person name="Liang C."/>
            <person name="Hu X."/>
            <person name="Xu J."/>
            <person name="Yu X."/>
        </authorList>
    </citation>
    <scope>NUCLEOTIDE SEQUENCE [LARGE SCALE GENOMIC DNA]</scope>
    <source>
        <strain evidence="1">Henan</strain>
    </source>
</reference>
<dbReference type="PANTHER" id="PTHR21301:SF11">
    <property type="entry name" value="GIY-YIG DOMAIN-CONTAINING PROTEIN"/>
    <property type="match status" value="1"/>
</dbReference>
<dbReference type="InterPro" id="IPR035901">
    <property type="entry name" value="GIY-YIG_endonuc_sf"/>
</dbReference>
<sequence>MGAKIVMTGLYATIPRNFDGDNHMKAGWRHQKQVAVDLYAELGNWLANVSSPYEETSSVRSWLLVNGINFDMFIPYIKNTAEMTARLLRQHNITVAYKPAHTLRKTLSRPKGKLDPMTRNNVIYRIQCKDCDKRYIGQTGRKLSTRIHEHKLATERRDQFSLISVHKDQEGHEFDWSGVHILGQARTKKEREFIEAWYSTKGSINKHIEIDPIYQQLRARKKYPPNCALMMSPRMVTKRLQANCQARRTDQQPPDQQPIDCTSLFLAPKKNGSLEEPPAKCLLPHKMREETFCIQLHRQCAFTFLHEWNSAGRQLINPDHYSKAQSQWMKLPPYNIATRSFVGKNRLFVCYTCHGIKFAHEILDIRCTGILTTEVSKQHLVVLKLTVSIQEDTEVNQFTWDNVQILACARTKRDLEFAGKCYFTQNSVNKHINIDIDPVYQPPGVLHQKEVKRQVVLIQRRRKLLLAPQCEDLSDLSNSKKKLKYVKPRPLQLFAKLWTMCARQKLVKTSVDRNCPTVDEKKVQVANQPFGPWSEASVRIPVKTPTRILGSFVFLNTLAPPQSLSDSMLCSTDQNYLIQQKCVADRRLSSSSGVRKTM</sequence>
<accession>G7YX74</accession>
<dbReference type="CDD" id="cd10442">
    <property type="entry name" value="GIY-YIG_PLEs"/>
    <property type="match status" value="1"/>
</dbReference>
<evidence type="ECO:0000313" key="2">
    <source>
        <dbReference type="Proteomes" id="UP000008909"/>
    </source>
</evidence>
<reference key="2">
    <citation type="submission" date="2011-10" db="EMBL/GenBank/DDBJ databases">
        <title>The genome and transcriptome sequence of Clonorchis sinensis provide insights into the carcinogenic liver fluke.</title>
        <authorList>
            <person name="Wang X."/>
            <person name="Huang Y."/>
            <person name="Chen W."/>
            <person name="Liu H."/>
            <person name="Guo L."/>
            <person name="Chen Y."/>
            <person name="Luo F."/>
            <person name="Zhou W."/>
            <person name="Sun J."/>
            <person name="Mao Q."/>
            <person name="Liang P."/>
            <person name="Zhou C."/>
            <person name="Tian Y."/>
            <person name="Men J."/>
            <person name="Lv X."/>
            <person name="Huang L."/>
            <person name="Zhou J."/>
            <person name="Hu Y."/>
            <person name="Li R."/>
            <person name="Zhang F."/>
            <person name="Lei H."/>
            <person name="Li X."/>
            <person name="Hu X."/>
            <person name="Liang C."/>
            <person name="Xu J."/>
            <person name="Wu Z."/>
            <person name="Yu X."/>
        </authorList>
    </citation>
    <scope>NUCLEOTIDE SEQUENCE</scope>
    <source>
        <strain>Henan</strain>
    </source>
</reference>
<evidence type="ECO:0000313" key="1">
    <source>
        <dbReference type="EMBL" id="GAA57554.1"/>
    </source>
</evidence>
<gene>
    <name evidence="1" type="ORF">CLF_112885</name>
</gene>
<dbReference type="Proteomes" id="UP000008909">
    <property type="component" value="Unassembled WGS sequence"/>
</dbReference>